<dbReference type="InParanoid" id="W4K197"/>
<protein>
    <recommendedName>
        <fullName evidence="3">Tetratricopeptide repeat protein 39B</fullName>
    </recommendedName>
</protein>
<feature type="non-terminal residue" evidence="1">
    <location>
        <position position="617"/>
    </location>
</feature>
<dbReference type="EMBL" id="KI925460">
    <property type="protein sequence ID" value="ETW79587.1"/>
    <property type="molecule type" value="Genomic_DNA"/>
</dbReference>
<dbReference type="InterPro" id="IPR019412">
    <property type="entry name" value="IML2/TPR_39"/>
</dbReference>
<dbReference type="eggNOG" id="KOG3783">
    <property type="taxonomic scope" value="Eukaryota"/>
</dbReference>
<evidence type="ECO:0000313" key="2">
    <source>
        <dbReference type="Proteomes" id="UP000030671"/>
    </source>
</evidence>
<dbReference type="GeneID" id="20669078"/>
<feature type="non-terminal residue" evidence="1">
    <location>
        <position position="1"/>
    </location>
</feature>
<dbReference type="GO" id="GO:0005829">
    <property type="term" value="C:cytosol"/>
    <property type="evidence" value="ECO:0007669"/>
    <property type="project" value="TreeGrafter"/>
</dbReference>
<dbReference type="HOGENOM" id="CLU_010086_2_1_1"/>
<dbReference type="AlphaFoldDB" id="W4K197"/>
<evidence type="ECO:0000313" key="1">
    <source>
        <dbReference type="EMBL" id="ETW79587.1"/>
    </source>
</evidence>
<dbReference type="KEGG" id="hir:HETIRDRAFT_245161"/>
<dbReference type="Gene3D" id="1.25.40.10">
    <property type="entry name" value="Tetratricopeptide repeat domain"/>
    <property type="match status" value="1"/>
</dbReference>
<dbReference type="RefSeq" id="XP_009548158.1">
    <property type="nucleotide sequence ID" value="XM_009549863.1"/>
</dbReference>
<reference evidence="1 2" key="1">
    <citation type="journal article" date="2012" name="New Phytol.">
        <title>Insight into trade-off between wood decay and parasitism from the genome of a fungal forest pathogen.</title>
        <authorList>
            <person name="Olson A."/>
            <person name="Aerts A."/>
            <person name="Asiegbu F."/>
            <person name="Belbahri L."/>
            <person name="Bouzid O."/>
            <person name="Broberg A."/>
            <person name="Canback B."/>
            <person name="Coutinho P.M."/>
            <person name="Cullen D."/>
            <person name="Dalman K."/>
            <person name="Deflorio G."/>
            <person name="van Diepen L.T."/>
            <person name="Dunand C."/>
            <person name="Duplessis S."/>
            <person name="Durling M."/>
            <person name="Gonthier P."/>
            <person name="Grimwood J."/>
            <person name="Fossdal C.G."/>
            <person name="Hansson D."/>
            <person name="Henrissat B."/>
            <person name="Hietala A."/>
            <person name="Himmelstrand K."/>
            <person name="Hoffmeister D."/>
            <person name="Hogberg N."/>
            <person name="James T.Y."/>
            <person name="Karlsson M."/>
            <person name="Kohler A."/>
            <person name="Kues U."/>
            <person name="Lee Y.H."/>
            <person name="Lin Y.C."/>
            <person name="Lind M."/>
            <person name="Lindquist E."/>
            <person name="Lombard V."/>
            <person name="Lucas S."/>
            <person name="Lunden K."/>
            <person name="Morin E."/>
            <person name="Murat C."/>
            <person name="Park J."/>
            <person name="Raffaello T."/>
            <person name="Rouze P."/>
            <person name="Salamov A."/>
            <person name="Schmutz J."/>
            <person name="Solheim H."/>
            <person name="Stahlberg J."/>
            <person name="Velez H."/>
            <person name="de Vries R.P."/>
            <person name="Wiebenga A."/>
            <person name="Woodward S."/>
            <person name="Yakovlev I."/>
            <person name="Garbelotto M."/>
            <person name="Martin F."/>
            <person name="Grigoriev I.V."/>
            <person name="Stenlid J."/>
        </authorList>
    </citation>
    <scope>NUCLEOTIDE SEQUENCE [LARGE SCALE GENOMIC DNA]</scope>
    <source>
        <strain evidence="1 2">TC 32-1</strain>
    </source>
</reference>
<dbReference type="SUPFAM" id="SSF48452">
    <property type="entry name" value="TPR-like"/>
    <property type="match status" value="1"/>
</dbReference>
<dbReference type="Pfam" id="PF10300">
    <property type="entry name" value="Iml2-TPR_39"/>
    <property type="match status" value="1"/>
</dbReference>
<dbReference type="Proteomes" id="UP000030671">
    <property type="component" value="Unassembled WGS sequence"/>
</dbReference>
<dbReference type="InterPro" id="IPR011990">
    <property type="entry name" value="TPR-like_helical_dom_sf"/>
</dbReference>
<dbReference type="PANTHER" id="PTHR31859">
    <property type="entry name" value="TETRATRICOPEPTIDE REPEAT PROTEIN 39 FAMILY MEMBER"/>
    <property type="match status" value="1"/>
</dbReference>
<dbReference type="OrthoDB" id="43460at2759"/>
<proteinExistence type="predicted"/>
<dbReference type="GO" id="GO:0005741">
    <property type="term" value="C:mitochondrial outer membrane"/>
    <property type="evidence" value="ECO:0007669"/>
    <property type="project" value="TreeGrafter"/>
</dbReference>
<gene>
    <name evidence="1" type="ORF">HETIRDRAFT_245161</name>
</gene>
<organism evidence="1 2">
    <name type="scientific">Heterobasidion irregulare (strain TC 32-1)</name>
    <dbReference type="NCBI Taxonomy" id="747525"/>
    <lineage>
        <taxon>Eukaryota</taxon>
        <taxon>Fungi</taxon>
        <taxon>Dikarya</taxon>
        <taxon>Basidiomycota</taxon>
        <taxon>Agaricomycotina</taxon>
        <taxon>Agaricomycetes</taxon>
        <taxon>Russulales</taxon>
        <taxon>Bondarzewiaceae</taxon>
        <taxon>Heterobasidion</taxon>
        <taxon>Heterobasidion annosum species complex</taxon>
    </lineage>
</organism>
<dbReference type="PANTHER" id="PTHR31859:SF1">
    <property type="entry name" value="TETRATRICOPEPTIDE REPEAT PROTEIN 39C"/>
    <property type="match status" value="1"/>
</dbReference>
<name>W4K197_HETIT</name>
<dbReference type="GO" id="GO:0005634">
    <property type="term" value="C:nucleus"/>
    <property type="evidence" value="ECO:0007669"/>
    <property type="project" value="TreeGrafter"/>
</dbReference>
<evidence type="ECO:0008006" key="3">
    <source>
        <dbReference type="Google" id="ProtNLM"/>
    </source>
</evidence>
<sequence length="617" mass="69132">PPTTKWPYTPSDALEDIPGVAHALDLFLKSKMVESEEFCHSNDPKEERLYFATGYGLIQCVKALMSYEDEDLISAIGHIKQGNAVAMQHRKRAASLPWRLAGYVTGSSGVSWIKSMTPVERHAELVYAESLFEKALLGIVYSGDWLAFIKEALNMRTTIQVYRQLGKYLDAMDAEADACGEGPEDKNIDPHFRSGVYLGVGMSNIVLSLMPTKLLTIVELFGYKGDRHLGLALLEKAGGWTSAASEPKIGQETEGLRRSICDMALMIFHLVLSSFTYDGVDIIMAQKVLDWNLKRYPNGVFFLFGEGRLSLCRSQPKRAIECYKKAMNAQTQYRNLHHVSYWEMAIAYMALWDIPESLKCWRNLRKESTWSKACYTYGVAALLIQLGGEDNRKEALKLCEEVPTLRQRIAGKSIPLEKFVARKARKCQSQNGRLALPALELSYLFLGIAHAPRQVITGRTLPLIDAQLKELDNYKDHTDKYGGGKGYWDDWCLVKFLQGVCLRYVAHPDPDALLDPNEIVGISSEDASSRATAAFESVFANGPKIELDHHIVYYAHFEYGRLLACQGDKEGAHKQLNLVYSGKLLEVNAAGRKGKYSMESALHVRTHAAIEALDRGR</sequence>
<accession>W4K197</accession>
<keyword evidence="2" id="KW-1185">Reference proteome</keyword>